<dbReference type="FunFam" id="3.20.180.20:FF:000003">
    <property type="entry name" value="Dynein heavy chain 12, axonemal"/>
    <property type="match status" value="1"/>
</dbReference>
<dbReference type="InterPro" id="IPR026983">
    <property type="entry name" value="DHC"/>
</dbReference>
<dbReference type="PANTHER" id="PTHR45703">
    <property type="entry name" value="DYNEIN HEAVY CHAIN"/>
    <property type="match status" value="1"/>
</dbReference>
<dbReference type="Gene3D" id="3.40.50.300">
    <property type="entry name" value="P-loop containing nucleotide triphosphate hydrolases"/>
    <property type="match status" value="4"/>
</dbReference>
<dbReference type="GO" id="GO:0005930">
    <property type="term" value="C:axoneme"/>
    <property type="evidence" value="ECO:0007669"/>
    <property type="project" value="UniProtKB-SubCell"/>
</dbReference>
<feature type="region of interest" description="Disordered" evidence="13">
    <location>
        <begin position="2247"/>
        <end position="2271"/>
    </location>
</feature>
<dbReference type="GO" id="GO:0005524">
    <property type="term" value="F:ATP binding"/>
    <property type="evidence" value="ECO:0007669"/>
    <property type="project" value="UniProtKB-KW"/>
</dbReference>
<dbReference type="GO" id="GO:0051959">
    <property type="term" value="F:dynein light intermediate chain binding"/>
    <property type="evidence" value="ECO:0007669"/>
    <property type="project" value="InterPro"/>
</dbReference>
<feature type="transmembrane region" description="Helical" evidence="14">
    <location>
        <begin position="2517"/>
        <end position="2538"/>
    </location>
</feature>
<evidence type="ECO:0000256" key="6">
    <source>
        <dbReference type="ARBA" id="ARBA00023017"/>
    </source>
</evidence>
<dbReference type="EMBL" id="CAMXCT010006698">
    <property type="protein sequence ID" value="CAI4018515.1"/>
    <property type="molecule type" value="Genomic_DNA"/>
</dbReference>
<dbReference type="Gene3D" id="1.10.150.50">
    <property type="entry name" value="Transcription Factor, Ets-1"/>
    <property type="match status" value="1"/>
</dbReference>
<dbReference type="FunFam" id="1.10.8.710:FF:000001">
    <property type="entry name" value="Dynein axonemal heavy chain 2"/>
    <property type="match status" value="1"/>
</dbReference>
<evidence type="ECO:0000256" key="11">
    <source>
        <dbReference type="ARBA" id="ARBA00023273"/>
    </source>
</evidence>
<accession>A0A9P1GPG4</accession>
<evidence type="ECO:0000256" key="7">
    <source>
        <dbReference type="ARBA" id="ARBA00023054"/>
    </source>
</evidence>
<gene>
    <name evidence="16" type="ORF">C1SCF055_LOCUS43070</name>
</gene>
<keyword evidence="3" id="KW-0493">Microtubule</keyword>
<dbReference type="Gene3D" id="1.10.8.710">
    <property type="match status" value="1"/>
</dbReference>
<feature type="compositionally biased region" description="Basic residues" evidence="13">
    <location>
        <begin position="2247"/>
        <end position="2259"/>
    </location>
</feature>
<evidence type="ECO:0000313" key="16">
    <source>
        <dbReference type="EMBL" id="CAI4018515.1"/>
    </source>
</evidence>
<keyword evidence="8" id="KW-0969">Cilium</keyword>
<dbReference type="GO" id="GO:0007018">
    <property type="term" value="P:microtubule-based movement"/>
    <property type="evidence" value="ECO:0007669"/>
    <property type="project" value="InterPro"/>
</dbReference>
<reference evidence="16" key="1">
    <citation type="submission" date="2022-10" db="EMBL/GenBank/DDBJ databases">
        <authorList>
            <person name="Chen Y."/>
            <person name="Dougan E. K."/>
            <person name="Chan C."/>
            <person name="Rhodes N."/>
            <person name="Thang M."/>
        </authorList>
    </citation>
    <scope>NUCLEOTIDE SEQUENCE</scope>
</reference>
<keyword evidence="9" id="KW-0505">Motor protein</keyword>
<feature type="compositionally biased region" description="Basic and acidic residues" evidence="13">
    <location>
        <begin position="2601"/>
        <end position="2612"/>
    </location>
</feature>
<dbReference type="InterPro" id="IPR024317">
    <property type="entry name" value="Dynein_heavy_chain_D4_dom"/>
</dbReference>
<evidence type="ECO:0000256" key="4">
    <source>
        <dbReference type="ARBA" id="ARBA00022741"/>
    </source>
</evidence>
<dbReference type="SMART" id="SM00454">
    <property type="entry name" value="SAM"/>
    <property type="match status" value="1"/>
</dbReference>
<feature type="domain" description="SAM" evidence="15">
    <location>
        <begin position="2268"/>
        <end position="2334"/>
    </location>
</feature>
<keyword evidence="11" id="KW-0966">Cell projection</keyword>
<dbReference type="InterPro" id="IPR035699">
    <property type="entry name" value="AAA_6"/>
</dbReference>
<dbReference type="InterPro" id="IPR027417">
    <property type="entry name" value="P-loop_NTPase"/>
</dbReference>
<keyword evidence="6" id="KW-0243">Dynein</keyword>
<dbReference type="Gene3D" id="3.20.180.20">
    <property type="entry name" value="Dynein heavy chain, N-terminal domain 2"/>
    <property type="match status" value="1"/>
</dbReference>
<evidence type="ECO:0000256" key="10">
    <source>
        <dbReference type="ARBA" id="ARBA00023212"/>
    </source>
</evidence>
<evidence type="ECO:0000256" key="8">
    <source>
        <dbReference type="ARBA" id="ARBA00023069"/>
    </source>
</evidence>
<feature type="transmembrane region" description="Helical" evidence="14">
    <location>
        <begin position="2440"/>
        <end position="2460"/>
    </location>
</feature>
<keyword evidence="4" id="KW-0547">Nucleotide-binding</keyword>
<evidence type="ECO:0000313" key="18">
    <source>
        <dbReference type="Proteomes" id="UP001152797"/>
    </source>
</evidence>
<comment type="caution">
    <text evidence="16">The sequence shown here is derived from an EMBL/GenBank/DDBJ whole genome shotgun (WGS) entry which is preliminary data.</text>
</comment>
<dbReference type="FunFam" id="3.40.50.300:FF:000044">
    <property type="entry name" value="Dynein heavy chain 5, axonemal"/>
    <property type="match status" value="1"/>
</dbReference>
<dbReference type="OrthoDB" id="442704at2759"/>
<evidence type="ECO:0000256" key="9">
    <source>
        <dbReference type="ARBA" id="ARBA00023175"/>
    </source>
</evidence>
<feature type="compositionally biased region" description="Acidic residues" evidence="13">
    <location>
        <begin position="2613"/>
        <end position="2627"/>
    </location>
</feature>
<dbReference type="Gene3D" id="1.20.58.1120">
    <property type="match status" value="1"/>
</dbReference>
<dbReference type="InterPro" id="IPR043157">
    <property type="entry name" value="Dynein_AAA1S"/>
</dbReference>
<feature type="coiled-coil region" evidence="12">
    <location>
        <begin position="197"/>
        <end position="257"/>
    </location>
</feature>
<keyword evidence="2" id="KW-0963">Cytoplasm</keyword>
<dbReference type="Pfam" id="PF12780">
    <property type="entry name" value="AAA_8"/>
    <property type="match status" value="1"/>
</dbReference>
<evidence type="ECO:0000256" key="3">
    <source>
        <dbReference type="ARBA" id="ARBA00022701"/>
    </source>
</evidence>
<evidence type="ECO:0000256" key="13">
    <source>
        <dbReference type="SAM" id="MobiDB-lite"/>
    </source>
</evidence>
<organism evidence="16">
    <name type="scientific">Cladocopium goreaui</name>
    <dbReference type="NCBI Taxonomy" id="2562237"/>
    <lineage>
        <taxon>Eukaryota</taxon>
        <taxon>Sar</taxon>
        <taxon>Alveolata</taxon>
        <taxon>Dinophyceae</taxon>
        <taxon>Suessiales</taxon>
        <taxon>Symbiodiniaceae</taxon>
        <taxon>Cladocopium</taxon>
    </lineage>
</organism>
<dbReference type="SUPFAM" id="SSF52540">
    <property type="entry name" value="P-loop containing nucleoside triphosphate hydrolases"/>
    <property type="match status" value="3"/>
</dbReference>
<feature type="transmembrane region" description="Helical" evidence="14">
    <location>
        <begin position="2480"/>
        <end position="2505"/>
    </location>
</feature>
<dbReference type="InterPro" id="IPR042228">
    <property type="entry name" value="Dynein_linker_3"/>
</dbReference>
<keyword evidence="5" id="KW-0067">ATP-binding</keyword>
<keyword evidence="18" id="KW-1185">Reference proteome</keyword>
<dbReference type="Gene3D" id="1.20.140.100">
    <property type="entry name" value="Dynein heavy chain, N-terminal domain 2"/>
    <property type="match status" value="1"/>
</dbReference>
<dbReference type="PANTHER" id="PTHR45703:SF1">
    <property type="entry name" value="DYNEINS HEAVY CHAIN"/>
    <property type="match status" value="1"/>
</dbReference>
<evidence type="ECO:0000313" key="17">
    <source>
        <dbReference type="EMBL" id="CAL1171890.1"/>
    </source>
</evidence>
<evidence type="ECO:0000259" key="15">
    <source>
        <dbReference type="SMART" id="SM00454"/>
    </source>
</evidence>
<dbReference type="EMBL" id="CAMXCT030006698">
    <property type="protein sequence ID" value="CAL4805827.1"/>
    <property type="molecule type" value="Genomic_DNA"/>
</dbReference>
<keyword evidence="7 12" id="KW-0175">Coiled coil</keyword>
<dbReference type="InterPro" id="IPR054354">
    <property type="entry name" value="DYNC2H1-like_lid"/>
</dbReference>
<keyword evidence="14" id="KW-0472">Membrane</keyword>
<sequence>MRPGWGFSDHFGHVFSAALPIVGTDADLDPTDIDGCRERIQAYRQAKYEVQVLSESIVDFPLFRLRCGDMINLLAQKAEELAQECLRQCSECIEERADGILTEWDDTHKRILASPESEKDMADLREFMEVVQRKVVKPLMERTRVVHQQMNMVEDFSHDVGGEVVEKAFRSFEWPLQINMDVMEADRQLNKDKIAFMEQLQREVEEYQVDFQKYQAELEWVKGLDSYAVAGQVAQRIQTLQDNLVRATDRVKSFSDREKLFQIDQKDYSELEVVQEEYKPYFDLWSMAIDYNGCEEEWLSGKLANLSAADVEQTVDDNFKDSYKAFKSFEGSPNPQKVAQELRSAVQAFKKNMPIIQGLCQPAIKTSHLLQLFEDMDVDIDMEDGLTLNMCLEAGMLDHVEKVDAISTSAQKQHGLKVALQTMKNEWKAMAFGTLPYKNTGTFLLKGADDVQALLDDHIIKTQAVRGSPFVKPIEKEVKDWEAKLIYIQDLLEQWLMVQRTWLYLEPIFSSEDIVRQMPDEAKKFQAVDKLWRGTMNSVDENPLVLDVSEIENLLLHFTEANKKLDQIQKCLNDYLETKRLAFPRFFFLSNEELLMILSQTKDPTAVQPHMGKCFEGINRVRFDGTDEIIEAMLSVEGEVVELVNKVNVNEGDKKGNVERWLLEVQDSMIKTLTKIMGDSVRAYAESKRDKWVLDWPGQVVIAVDNIYWTQEVAEAIEKGKLEQYYEVCATQLHDLVELVRGELSKLARRTLTAMVTIDVHNRDVVGSLRDAKITSSKDFDWMAQLRYYWAPTGSIIMYETQKPSTTDNCQVSIINATLLYGFEYLGNSDRLVVTPLTDRCYRTLMGAFHLFYGGAPEGPAGTGKTESTKDLAKAMSVQCVVFNCSDGLDYLAMGKFFKGLASSGAWCCFDEFNRIDLEVLSVIAQQRRFIFEETELELIPTCAVNITMNPGYAGRSELPDNLKAPGTYEGWKGALLPCFDHVPAPEQLAPFGSAAYKQRGCLCDSKAMMVPDYALIGEIVLYSVGFGNAKPLAAKAVASLRLGSEQLSSQDHYDFGMRALKSILVAAGQLRKKFGSSRAEDILMLSALNDVNLPKFTSNDIPLFLGITGDLFPGTKLPPSDYGKLINELEGAARARHLQPKGSFIHKCTQLWETIMVRHGLMVVGMNVSGKTEVENVLSAALAAVADGDLYLPVQIHKINPKSIKQGQLYGDFDENTHEWTDGILALTVRYTANADPSHRQWIMLDGPVDAVWIENMNTVLDARILSGTPWQMTCHAGARAKGAIDEDNKKLCLNSGEIIKLSPVTTMMFEVEDLTFASPATVSRCGMVFMEQAHAVPPVPQRERVFAFRAFVLRCFGAMNDAPVLDVAGGKGDLSWLLKNADGLDAIVVDPRVTDHTKITRTAMWHYQTRHEDVTSIAASRGPQGPLRELDLQPPFRQPRHLRVYMDRDLLEHCNSPEEWMPFWTEASQKAEETGRCGHHQSLELERAEGVPRALRIVDATEALEAIESCGLILGFHPDQATETCIDLALHLRRPFAVCPCCVFPKEFPERKLRGRTVKTYPDFIEYLQQKHPAMRSEDLCFEPEGGYSRSIVLYMLEEDFVDIGWRVLMQSWLETAPERLQECGEQLRILFEANVDQCWEMCQRKIKTPVPVTQNWLVCSLLKLLLATALGELQALLRNELPLDPEKDAKDLPMKEKEVKVENMLKPQEIFFEVDEFNLIADDPTMRPVTKTPFPEKDSIYEYFAFAQSNKWEAWTKKIAGFDIPKEALAHQVMVPTTDTVRSAFLLQTLVASEYHVLYSGLTGTGKTVVIQQELLKRFDKDKYSAEGPGDLFRLQCADQCKSDIIDGKLDKRKKGTFGPPFGKRCLLFIDDMNMPAKDNGDASGWYDRKSAEFRNLVDLPGIFIGAMGPPGAGRPFMTGRYQRHFNLVFAGVTPFEQESLQRIFQSIMQWFLGRFPGAVAGVANAVPQPQRSRISVIDVVKSTIQLYEDMSAEMLPTPAKSQGLRSVKARTLGGGFPNKRHYTFNLRDLAKVHLGICRCQKKSMEQADDLARQSRGLGSLRCWAHEAHRVFYDRLVTKEDQHLDTIQQWFQAKISEILKENFKKDWKSLVKATNSADADARVGVGGSGRKSLATLAAFVAEQETFQIEITKSYGMNDWHEDIKRLLIRCGGQAKEVCFLLPDTQIANENFVEEVSGLLNTGEVPNLFNAEEQLVLEEGFSRPPCFAMSAAGKCPVALSQHVRKRKGLKRAKRVPKKPSGESQEPLALSPKDVQDWLNSLGFPEVGKAARRKRVCGVALPHLGHPGWEELGILSAVDRAIVMGYASELRGSHKEQKNKKAEDPASPSKASNWNRLKQFVRKTDILTPVDHKRIWFEKMTRSGKAPEEIRESLSAQMDSYNLLTLLLLATVIPTAAGICEEMRWDEDGWPLSRTRFAYLVFSSWFSFLLYCHFGFSHITSVMVADCSNPNLKLFLESIGISFLTELGALFALNFFLFFAWVIFTMVALISENAHWAVWLMVSLGVCLMSVLAVHYVSIVMARSGCESHLTSSPYYLRLQVHSGLFSNEPVPLDSGLPRKTLLERLSEKAMQEIEPSTQHLEHSERPKDSDATSDAEEDSEEDETENSGNSGVQFDV</sequence>
<dbReference type="InterPro" id="IPR013761">
    <property type="entry name" value="SAM/pointed_sf"/>
</dbReference>
<reference evidence="17" key="2">
    <citation type="submission" date="2024-04" db="EMBL/GenBank/DDBJ databases">
        <authorList>
            <person name="Chen Y."/>
            <person name="Shah S."/>
            <person name="Dougan E. K."/>
            <person name="Thang M."/>
            <person name="Chan C."/>
        </authorList>
    </citation>
    <scope>NUCLEOTIDE SEQUENCE [LARGE SCALE GENOMIC DNA]</scope>
</reference>
<dbReference type="GO" id="GO:0045505">
    <property type="term" value="F:dynein intermediate chain binding"/>
    <property type="evidence" value="ECO:0007669"/>
    <property type="project" value="InterPro"/>
</dbReference>
<feature type="transmembrane region" description="Helical" evidence="14">
    <location>
        <begin position="2402"/>
        <end position="2420"/>
    </location>
</feature>
<dbReference type="Gene3D" id="1.20.920.30">
    <property type="match status" value="1"/>
</dbReference>
<dbReference type="GO" id="GO:0030286">
    <property type="term" value="C:dynein complex"/>
    <property type="evidence" value="ECO:0007669"/>
    <property type="project" value="UniProtKB-KW"/>
</dbReference>
<dbReference type="Pfam" id="PF08393">
    <property type="entry name" value="DHC_N2"/>
    <property type="match status" value="1"/>
</dbReference>
<dbReference type="FunFam" id="1.20.58.1120:FF:000005">
    <property type="entry name" value="Dynein, axonemal, heavy chain 12"/>
    <property type="match status" value="1"/>
</dbReference>
<dbReference type="SUPFAM" id="SSF47769">
    <property type="entry name" value="SAM/Pointed domain"/>
    <property type="match status" value="1"/>
</dbReference>
<dbReference type="Pfam" id="PF12775">
    <property type="entry name" value="AAA_7"/>
    <property type="match status" value="1"/>
</dbReference>
<keyword evidence="14" id="KW-1133">Transmembrane helix</keyword>
<evidence type="ECO:0000256" key="5">
    <source>
        <dbReference type="ARBA" id="ARBA00022840"/>
    </source>
</evidence>
<evidence type="ECO:0000256" key="14">
    <source>
        <dbReference type="SAM" id="Phobius"/>
    </source>
</evidence>
<proteinExistence type="predicted"/>
<protein>
    <recommendedName>
        <fullName evidence="15">SAM domain-containing protein</fullName>
    </recommendedName>
</protein>
<evidence type="ECO:0000256" key="12">
    <source>
        <dbReference type="SAM" id="Coils"/>
    </source>
</evidence>
<evidence type="ECO:0000256" key="2">
    <source>
        <dbReference type="ARBA" id="ARBA00022490"/>
    </source>
</evidence>
<comment type="subcellular location">
    <subcellularLocation>
        <location evidence="1">Cytoplasm</location>
        <location evidence="1">Cytoskeleton</location>
        <location evidence="1">Cilium axoneme</location>
    </subcellularLocation>
</comment>
<name>A0A9P1GPG4_9DINO</name>
<keyword evidence="10" id="KW-0206">Cytoskeleton</keyword>
<dbReference type="FunFam" id="1.20.140.100:FF:000004">
    <property type="entry name" value="Dynein axonemal heavy chain 6"/>
    <property type="match status" value="1"/>
</dbReference>
<dbReference type="Pfam" id="PF22597">
    <property type="entry name" value="DYN_lid"/>
    <property type="match status" value="1"/>
</dbReference>
<feature type="compositionally biased region" description="Low complexity" evidence="13">
    <location>
        <begin position="2628"/>
        <end position="2638"/>
    </location>
</feature>
<feature type="region of interest" description="Disordered" evidence="13">
    <location>
        <begin position="2592"/>
        <end position="2638"/>
    </location>
</feature>
<dbReference type="Pfam" id="PF12774">
    <property type="entry name" value="AAA_6"/>
    <property type="match status" value="2"/>
</dbReference>
<evidence type="ECO:0000256" key="1">
    <source>
        <dbReference type="ARBA" id="ARBA00004430"/>
    </source>
</evidence>
<dbReference type="EMBL" id="CAMXCT020006698">
    <property type="protein sequence ID" value="CAL1171890.1"/>
    <property type="molecule type" value="Genomic_DNA"/>
</dbReference>
<dbReference type="InterPro" id="IPR001660">
    <property type="entry name" value="SAM"/>
</dbReference>
<dbReference type="InterPro" id="IPR042222">
    <property type="entry name" value="Dynein_2_N"/>
</dbReference>
<dbReference type="InterPro" id="IPR013602">
    <property type="entry name" value="Dynein_heavy_linker"/>
</dbReference>
<dbReference type="Gene3D" id="1.10.287.2620">
    <property type="match status" value="1"/>
</dbReference>
<keyword evidence="14" id="KW-0812">Transmembrane</keyword>
<dbReference type="Proteomes" id="UP001152797">
    <property type="component" value="Unassembled WGS sequence"/>
</dbReference>
<dbReference type="GO" id="GO:0005874">
    <property type="term" value="C:microtubule"/>
    <property type="evidence" value="ECO:0007669"/>
    <property type="project" value="UniProtKB-KW"/>
</dbReference>